<evidence type="ECO:0008006" key="3">
    <source>
        <dbReference type="Google" id="ProtNLM"/>
    </source>
</evidence>
<organism evidence="1 2">
    <name type="scientific">Immersiella caudata</name>
    <dbReference type="NCBI Taxonomy" id="314043"/>
    <lineage>
        <taxon>Eukaryota</taxon>
        <taxon>Fungi</taxon>
        <taxon>Dikarya</taxon>
        <taxon>Ascomycota</taxon>
        <taxon>Pezizomycotina</taxon>
        <taxon>Sordariomycetes</taxon>
        <taxon>Sordariomycetidae</taxon>
        <taxon>Sordariales</taxon>
        <taxon>Lasiosphaeriaceae</taxon>
        <taxon>Immersiella</taxon>
    </lineage>
</organism>
<evidence type="ECO:0000313" key="1">
    <source>
        <dbReference type="EMBL" id="KAK0627961.1"/>
    </source>
</evidence>
<accession>A0AA39X619</accession>
<gene>
    <name evidence="1" type="ORF">B0T14DRAFT_563721</name>
</gene>
<proteinExistence type="predicted"/>
<dbReference type="Proteomes" id="UP001175000">
    <property type="component" value="Unassembled WGS sequence"/>
</dbReference>
<evidence type="ECO:0000313" key="2">
    <source>
        <dbReference type="Proteomes" id="UP001175000"/>
    </source>
</evidence>
<dbReference type="AlphaFoldDB" id="A0AA39X619"/>
<dbReference type="EMBL" id="JAULSU010000002">
    <property type="protein sequence ID" value="KAK0627961.1"/>
    <property type="molecule type" value="Genomic_DNA"/>
</dbReference>
<name>A0AA39X619_9PEZI</name>
<protein>
    <recommendedName>
        <fullName evidence="3">Cytochrome P450</fullName>
    </recommendedName>
</protein>
<comment type="caution">
    <text evidence="1">The sequence shown here is derived from an EMBL/GenBank/DDBJ whole genome shotgun (WGS) entry which is preliminary data.</text>
</comment>
<keyword evidence="2" id="KW-1185">Reference proteome</keyword>
<sequence length="141" mass="15636">MASTILITILTLLIAFTTYLFKRLFPVPLPAIPHDVASVHRPFGEAPRVKSLGQRTHETSAAVVAQCRKLSSPLVQFLITSLPGTAPVLILDNPREVEDILLRRNKEFDQSTLTTQLFSKILPNATLAQLTTPQLKAQKRL</sequence>
<reference evidence="1" key="1">
    <citation type="submission" date="2023-06" db="EMBL/GenBank/DDBJ databases">
        <title>Genome-scale phylogeny and comparative genomics of the fungal order Sordariales.</title>
        <authorList>
            <consortium name="Lawrence Berkeley National Laboratory"/>
            <person name="Hensen N."/>
            <person name="Bonometti L."/>
            <person name="Westerberg I."/>
            <person name="Brannstrom I.O."/>
            <person name="Guillou S."/>
            <person name="Cros-Aarteil S."/>
            <person name="Calhoun S."/>
            <person name="Haridas S."/>
            <person name="Kuo A."/>
            <person name="Mondo S."/>
            <person name="Pangilinan J."/>
            <person name="Riley R."/>
            <person name="Labutti K."/>
            <person name="Andreopoulos B."/>
            <person name="Lipzen A."/>
            <person name="Chen C."/>
            <person name="Yanf M."/>
            <person name="Daum C."/>
            <person name="Ng V."/>
            <person name="Clum A."/>
            <person name="Steindorff A."/>
            <person name="Ohm R."/>
            <person name="Martin F."/>
            <person name="Silar P."/>
            <person name="Natvig D."/>
            <person name="Lalanne C."/>
            <person name="Gautier V."/>
            <person name="Ament-Velasquez S.L."/>
            <person name="Kruys A."/>
            <person name="Hutchinson M.I."/>
            <person name="Powell A.J."/>
            <person name="Barry K."/>
            <person name="Miller A.N."/>
            <person name="Grigoriev I.V."/>
            <person name="Debuchy R."/>
            <person name="Gladieux P."/>
            <person name="Thoren M.H."/>
            <person name="Johannesson H."/>
        </authorList>
    </citation>
    <scope>NUCLEOTIDE SEQUENCE</scope>
    <source>
        <strain evidence="1">CBS 606.72</strain>
    </source>
</reference>